<gene>
    <name evidence="1" type="ORF">CA260_19130</name>
</gene>
<dbReference type="Proteomes" id="UP000248926">
    <property type="component" value="Unassembled WGS sequence"/>
</dbReference>
<evidence type="ECO:0000313" key="1">
    <source>
        <dbReference type="EMBL" id="RAO74915.1"/>
    </source>
</evidence>
<name>A0A328P2Z8_9GAMM</name>
<proteinExistence type="predicted"/>
<organism evidence="1 2">
    <name type="scientific">Dyella jiangningensis</name>
    <dbReference type="NCBI Taxonomy" id="1379159"/>
    <lineage>
        <taxon>Bacteria</taxon>
        <taxon>Pseudomonadati</taxon>
        <taxon>Pseudomonadota</taxon>
        <taxon>Gammaproteobacteria</taxon>
        <taxon>Lysobacterales</taxon>
        <taxon>Rhodanobacteraceae</taxon>
        <taxon>Dyella</taxon>
    </lineage>
</organism>
<reference evidence="1 2" key="1">
    <citation type="journal article" date="2018" name="Genet. Mol. Biol.">
        <title>The genome sequence of Dyella jiangningensis FCAV SCS01 from a lignocellulose-decomposing microbial consortium metagenome reveals potential for biotechnological applications.</title>
        <authorList>
            <person name="Desiderato J.G."/>
            <person name="Alvarenga D.O."/>
            <person name="Constancio M.T.L."/>
            <person name="Alves L.M.C."/>
            <person name="Varani A.M."/>
        </authorList>
    </citation>
    <scope>NUCLEOTIDE SEQUENCE [LARGE SCALE GENOMIC DNA]</scope>
    <source>
        <strain evidence="1 2">FCAV SCS01</strain>
    </source>
</reference>
<keyword evidence="2" id="KW-1185">Reference proteome</keyword>
<evidence type="ECO:0000313" key="2">
    <source>
        <dbReference type="Proteomes" id="UP000248926"/>
    </source>
</evidence>
<sequence length="67" mass="7263">MGQKAGYYWSAHGHDHSFVETNGHFQTLDVPGAVSTLATTINNFGVVSGYYTDANHQQHGFVATPSH</sequence>
<protein>
    <submittedName>
        <fullName evidence="1">Uncharacterized protein</fullName>
    </submittedName>
</protein>
<accession>A0A328P2Z8</accession>
<dbReference type="EMBL" id="NFZS01000005">
    <property type="protein sequence ID" value="RAO74915.1"/>
    <property type="molecule type" value="Genomic_DNA"/>
</dbReference>
<dbReference type="AlphaFoldDB" id="A0A328P2Z8"/>
<comment type="caution">
    <text evidence="1">The sequence shown here is derived from an EMBL/GenBank/DDBJ whole genome shotgun (WGS) entry which is preliminary data.</text>
</comment>